<protein>
    <submittedName>
        <fullName evidence="2">AAA ATPase-like domain-containing protein</fullName>
    </submittedName>
</protein>
<dbReference type="Pfam" id="PF09820">
    <property type="entry name" value="AAA-ATPase_like"/>
    <property type="match status" value="1"/>
</dbReference>
<dbReference type="InterPro" id="IPR012547">
    <property type="entry name" value="PDDEXK_9"/>
</dbReference>
<gene>
    <name evidence="2" type="ORF">dnl_20630</name>
</gene>
<dbReference type="InterPro" id="IPR027417">
    <property type="entry name" value="P-loop_NTPase"/>
</dbReference>
<dbReference type="InterPro" id="IPR018631">
    <property type="entry name" value="AAA-ATPase-like_dom"/>
</dbReference>
<sequence length="560" mass="65405">MTTKKLPIGLSDFKELIENDYYYIDKTKYIKDIINSSSKILLLPRPRRFGKTLNLSMLKYFFDKSLENHKELFKGLEIEKHEEFELYQGKYPVIFMTFKDVKHSQWEACFSSIKTAVKKEYSRHRYLLETDTLYPEDKIYFQNILSSELKETGCDQALYNLSEYLHRHYNEKVMILIDEYDTPIHAAYTSGYYNKLIEFIRNFLSAGLKDNTYLFKGVLTGILRVAKESVFSGLNNLGVYTLLDKEFNTFFGFTEPEAAELLKDYDLSNRYNDVSAWYKGYNFGGEVIYNPWSILQFTHRKPKIPSPYWVNTADTGMIDSLATKGGREVKEEIGYLLEGKSVAKPVYESIVLYDLEKRDDLLWSFLLFSGYLKTAGEKGQKNTYQLAIPNREVRYIYEEMIIRWFGEKIESSRIETLLNSLIKGNIDDFEYLLADIVEKVLSFHDTGGTEPEKFYHAFILGLLVWLEDRYEVKSNRESGLGRYDAALIPKDRTKIGIIMEFKKVNERKNETPEQTLKKAMEQIENKKYAAELEAAGIKDIIKIAVAFKGKELWLEHSLLK</sequence>
<dbReference type="Proteomes" id="UP000663720">
    <property type="component" value="Chromosome"/>
</dbReference>
<dbReference type="RefSeq" id="WP_207691492.1">
    <property type="nucleotide sequence ID" value="NZ_CP061799.1"/>
</dbReference>
<evidence type="ECO:0000313" key="2">
    <source>
        <dbReference type="EMBL" id="QTA79783.1"/>
    </source>
</evidence>
<dbReference type="PANTHER" id="PTHR34825:SF1">
    <property type="entry name" value="AAA-ATPASE-LIKE DOMAIN-CONTAINING PROTEIN"/>
    <property type="match status" value="1"/>
</dbReference>
<dbReference type="KEGG" id="dli:dnl_20630"/>
<evidence type="ECO:0000259" key="1">
    <source>
        <dbReference type="Pfam" id="PF09820"/>
    </source>
</evidence>
<evidence type="ECO:0000313" key="3">
    <source>
        <dbReference type="Proteomes" id="UP000663720"/>
    </source>
</evidence>
<organism evidence="2 3">
    <name type="scientific">Desulfonema limicola</name>
    <dbReference type="NCBI Taxonomy" id="45656"/>
    <lineage>
        <taxon>Bacteria</taxon>
        <taxon>Pseudomonadati</taxon>
        <taxon>Thermodesulfobacteriota</taxon>
        <taxon>Desulfobacteria</taxon>
        <taxon>Desulfobacterales</taxon>
        <taxon>Desulfococcaceae</taxon>
        <taxon>Desulfonema</taxon>
    </lineage>
</organism>
<dbReference type="EMBL" id="CP061799">
    <property type="protein sequence ID" value="QTA79783.1"/>
    <property type="molecule type" value="Genomic_DNA"/>
</dbReference>
<name>A0A975GG07_9BACT</name>
<feature type="domain" description="AAA-ATPase-like" evidence="1">
    <location>
        <begin position="7"/>
        <end position="231"/>
    </location>
</feature>
<accession>A0A975GG07</accession>
<dbReference type="PANTHER" id="PTHR34825">
    <property type="entry name" value="CONSERVED PROTEIN, WITH A WEAK D-GALACTARATE DEHYDRATASE/ALTRONATE HYDROLASE DOMAIN"/>
    <property type="match status" value="1"/>
</dbReference>
<dbReference type="AlphaFoldDB" id="A0A975GG07"/>
<keyword evidence="3" id="KW-1185">Reference proteome</keyword>
<proteinExistence type="predicted"/>
<dbReference type="Pfam" id="PF08011">
    <property type="entry name" value="PDDEXK_9"/>
    <property type="match status" value="1"/>
</dbReference>
<reference evidence="2" key="1">
    <citation type="journal article" date="2021" name="Microb. Physiol.">
        <title>Proteogenomic Insights into the Physiology of Marine, Sulfate-Reducing, Filamentous Desulfonema limicola and Desulfonema magnum.</title>
        <authorList>
            <person name="Schnaars V."/>
            <person name="Wohlbrand L."/>
            <person name="Scheve S."/>
            <person name="Hinrichs C."/>
            <person name="Reinhardt R."/>
            <person name="Rabus R."/>
        </authorList>
    </citation>
    <scope>NUCLEOTIDE SEQUENCE</scope>
    <source>
        <strain evidence="2">5ac10</strain>
    </source>
</reference>
<dbReference type="Gene3D" id="3.40.50.300">
    <property type="entry name" value="P-loop containing nucleotide triphosphate hydrolases"/>
    <property type="match status" value="1"/>
</dbReference>